<dbReference type="FunFam" id="3.40.50.920:FF:000001">
    <property type="entry name" value="Pyruvate dehydrogenase E1 beta subunit"/>
    <property type="match status" value="1"/>
</dbReference>
<dbReference type="SUPFAM" id="SSF54373">
    <property type="entry name" value="FAD-linked reductases, C-terminal domain"/>
    <property type="match status" value="1"/>
</dbReference>
<dbReference type="GO" id="GO:0044550">
    <property type="term" value="P:secondary metabolite biosynthetic process"/>
    <property type="evidence" value="ECO:0007669"/>
    <property type="project" value="UniProtKB-ARBA"/>
</dbReference>
<evidence type="ECO:0000256" key="4">
    <source>
        <dbReference type="ARBA" id="ARBA00022827"/>
    </source>
</evidence>
<dbReference type="Pfam" id="PF02780">
    <property type="entry name" value="Transketolase_C"/>
    <property type="match status" value="1"/>
</dbReference>
<dbReference type="Proteomes" id="UP000215289">
    <property type="component" value="Unassembled WGS sequence"/>
</dbReference>
<evidence type="ECO:0000256" key="2">
    <source>
        <dbReference type="ARBA" id="ARBA00012277"/>
    </source>
</evidence>
<keyword evidence="7" id="KW-0472">Membrane</keyword>
<dbReference type="InterPro" id="IPR009014">
    <property type="entry name" value="Transketo_C/PFOR_II"/>
</dbReference>
<name>A0A3R7LY61_9EURO</name>
<reference evidence="9 10" key="1">
    <citation type="submission" date="2018-08" db="EMBL/GenBank/DDBJ databases">
        <title>Draft genome sequences of two Aspergillus turcosus clinical strains isolated from bronchoalveolar lavage fluid: one azole-susceptible and the other azole-resistant.</title>
        <authorList>
            <person name="Parent-Michaud M."/>
            <person name="Dufresne P.J."/>
            <person name="Fournier E."/>
            <person name="Martineau C."/>
            <person name="Moreira S."/>
            <person name="Perkins V."/>
            <person name="De Repentigny L."/>
            <person name="Dufresne S.F."/>
        </authorList>
    </citation>
    <scope>NUCLEOTIDE SEQUENCE [LARGE SCALE GENOMIC DNA]</scope>
    <source>
        <strain evidence="9">HMR AF 1038</strain>
    </source>
</reference>
<keyword evidence="4" id="KW-0274">FAD</keyword>
<dbReference type="FunFam" id="3.40.50.970:FF:000001">
    <property type="entry name" value="Pyruvate dehydrogenase E1 beta subunit"/>
    <property type="match status" value="1"/>
</dbReference>
<evidence type="ECO:0000313" key="10">
    <source>
        <dbReference type="Proteomes" id="UP000215289"/>
    </source>
</evidence>
<sequence length="1447" mass="160298">MSAWTWAPACFRRQFSRLLGPSPHSRLRSRSSCRILKVAGVSVSLLYLFYVFAVPQLLKLRFRLDLSPYDLALYGFGPSRSYVSFEYESPIIEITEWGAGCDPRYTFLAPRGDSVAHPGPVILDADGELVWMKHNWETTQDFRVQRYNGADYLTYWEGTEMESRGYGGYGSWYMLDLTYTQKYQISPVGFGGGDLHEFHITEQGTALVTVYDPVPADLTSIGGPELGWILDCIFQEIDIETGELLFEWRASKHYPVNSTYQALNAAGKDKDHAFDFYHINSVDKDGQGNYIVSARHPHSVSYIDHVNGNVLWTLGGKLNEFTDLSNGKATNFAWQHDARLHTNNTLTLLDNAVHSDSDPDSESRGMVIQLDISGRTAELLAEYYHPQQMRSVSQGNLQILDDSGRALVAWGHSAAFTEYTADGDLLCDVHYGASAFYSFGRIVSYRVSKGTWVGRPLTIPDAAVMGNHVYVSWNGATEVVAWRLEVWDAHAVEDSTFDVVAQFAKTGFETEIEIPEELGSPLFRLAALDAEGNVLGYTEVLQRDQGVDVDELLDLHNWIVAAAFIKSTVSTGSEYRGLESSGRQSNTRKNLQSIVRQFRNMTSTEKQFTVAIVGGGIGGLALAAGLLRRNVPVQIYEAAPEFKEVGLGLTIGPAAHRAMPLIDPQIREIYDSLITTHADSPGYERFKQTWLEVVWATGPKSGQVLMDLKALPSGQTTVRRSDFLDALVGLVPPEIAHFGKRLIKLVESPTGVNLYFEDGTSATADVVVGCDGIRSKVKEFMLPDEYEQTMPRYSGMYGYRTVLDMETMVEAVGDHRARVATMYVGDGAYALSYPVMRAKKVNVGLYVLHDQWDDEAWIRPASKEDMQRDLKHMGEYVNRLVEYMPDASQWAIFEHPHLSTFARSRIAILGDAAHASTPHQGAGAGQAIEDAHVLAELLGDPRVVEARDVVAAFQAYDAVRRPRSQRVVNNSKESAFLLCLRLDGVKDDEEKLRTTYQERLRWLWNIDIQDQAERARRIMLEQMEQMQKGSYCVSGNVPGKSSILTSRGLFTPTFPPMCPAMASLRPSVKRLLRQPPCRLYSGAPSSSARLNLPIDYKATPLLHHISSSLSSALELPGSTTTKSLNLYQAINSALRTALATDNRVMLFGEDVAFGGVFRCSMDLQTEFGSERVFNTPLTEQGIVGFAIGAAAQGMKPVAEIQFADYVFPAFDQIVNEAAKFRYREGGTGVNVGGMVVRMPCGAVGHGALYHTQSPEALFAHVPGVQVVIPRSPSQAKGLLLSAIFNSNNPVIFMEPKILYRAAVEHVPNEFYTIPLNKAEVVKPGNDVTVISYGQPMYLCSAAVSAIEKAMGASVELIDLRTIYPWDRQTVLDSVRKTGRAIVVHESMINYGVGAEVAATIQDGAFLRLEAPVKRVAGWSTHTGLTFEKLILPDVARIYDAIKQTLEY</sequence>
<dbReference type="SUPFAM" id="SSF52518">
    <property type="entry name" value="Thiamin diphosphate-binding fold (THDP-binding)"/>
    <property type="match status" value="1"/>
</dbReference>
<dbReference type="STRING" id="1245748.A0A3R7LY61"/>
<dbReference type="SUPFAM" id="SSF52922">
    <property type="entry name" value="TK C-terminal domain-like"/>
    <property type="match status" value="1"/>
</dbReference>
<dbReference type="SMART" id="SM00861">
    <property type="entry name" value="Transket_pyr"/>
    <property type="match status" value="1"/>
</dbReference>
<keyword evidence="5" id="KW-0560">Oxidoreductase</keyword>
<dbReference type="EC" id="1.2.4.4" evidence="2"/>
<dbReference type="Pfam" id="PF02779">
    <property type="entry name" value="Transket_pyr"/>
    <property type="match status" value="1"/>
</dbReference>
<dbReference type="InterPro" id="IPR033248">
    <property type="entry name" value="Transketolase_C"/>
</dbReference>
<dbReference type="GO" id="GO:0071949">
    <property type="term" value="F:FAD binding"/>
    <property type="evidence" value="ECO:0007669"/>
    <property type="project" value="InterPro"/>
</dbReference>
<gene>
    <name evidence="9" type="ORF">CFD26_103152</name>
</gene>
<dbReference type="Gene3D" id="3.50.50.60">
    <property type="entry name" value="FAD/NAD(P)-binding domain"/>
    <property type="match status" value="1"/>
</dbReference>
<comment type="cofactor">
    <cofactor evidence="1">
        <name>thiamine diphosphate</name>
        <dbReference type="ChEBI" id="CHEBI:58937"/>
    </cofactor>
</comment>
<comment type="caution">
    <text evidence="9">The sequence shown here is derived from an EMBL/GenBank/DDBJ whole genome shotgun (WGS) entry which is preliminary data.</text>
</comment>
<evidence type="ECO:0000256" key="7">
    <source>
        <dbReference type="SAM" id="Phobius"/>
    </source>
</evidence>
<keyword evidence="10" id="KW-1185">Reference proteome</keyword>
<accession>A0A3R7LY61</accession>
<organism evidence="9 10">
    <name type="scientific">Aspergillus turcosus</name>
    <dbReference type="NCBI Taxonomy" id="1245748"/>
    <lineage>
        <taxon>Eukaryota</taxon>
        <taxon>Fungi</taxon>
        <taxon>Dikarya</taxon>
        <taxon>Ascomycota</taxon>
        <taxon>Pezizomycotina</taxon>
        <taxon>Eurotiomycetes</taxon>
        <taxon>Eurotiomycetidae</taxon>
        <taxon>Eurotiales</taxon>
        <taxon>Aspergillaceae</taxon>
        <taxon>Aspergillus</taxon>
        <taxon>Aspergillus subgen. Fumigati</taxon>
    </lineage>
</organism>
<dbReference type="Gene3D" id="3.40.50.970">
    <property type="match status" value="1"/>
</dbReference>
<dbReference type="Gene3D" id="3.40.50.920">
    <property type="match status" value="1"/>
</dbReference>
<dbReference type="GO" id="GO:0009083">
    <property type="term" value="P:branched-chain amino acid catabolic process"/>
    <property type="evidence" value="ECO:0007669"/>
    <property type="project" value="TreeGrafter"/>
</dbReference>
<dbReference type="InterPro" id="IPR002938">
    <property type="entry name" value="FAD-bd"/>
</dbReference>
<dbReference type="PANTHER" id="PTHR42980">
    <property type="entry name" value="2-OXOISOVALERATE DEHYDROGENASE SUBUNIT BETA-RELATED"/>
    <property type="match status" value="1"/>
</dbReference>
<evidence type="ECO:0000256" key="6">
    <source>
        <dbReference type="ARBA" id="ARBA00051764"/>
    </source>
</evidence>
<dbReference type="InterPro" id="IPR005475">
    <property type="entry name" value="Transketolase-like_Pyr-bd"/>
</dbReference>
<dbReference type="SUPFAM" id="SSF51905">
    <property type="entry name" value="FAD/NAD(P)-binding domain"/>
    <property type="match status" value="1"/>
</dbReference>
<evidence type="ECO:0000259" key="8">
    <source>
        <dbReference type="SMART" id="SM00861"/>
    </source>
</evidence>
<keyword evidence="7" id="KW-0812">Transmembrane</keyword>
<feature type="domain" description="Transketolase-like pyrimidine-binding" evidence="8">
    <location>
        <begin position="1124"/>
        <end position="1301"/>
    </location>
</feature>
<evidence type="ECO:0000313" key="9">
    <source>
        <dbReference type="EMBL" id="RLL96860.1"/>
    </source>
</evidence>
<proteinExistence type="predicted"/>
<feature type="transmembrane region" description="Helical" evidence="7">
    <location>
        <begin position="35"/>
        <end position="54"/>
    </location>
</feature>
<keyword evidence="7" id="KW-1133">Transmembrane helix</keyword>
<dbReference type="PANTHER" id="PTHR42980:SF1">
    <property type="entry name" value="2-OXOISOVALERATE DEHYDROGENASE SUBUNIT BETA, MITOCHONDRIAL"/>
    <property type="match status" value="1"/>
</dbReference>
<comment type="catalytic activity">
    <reaction evidence="6">
        <text>N(6)-[(R)-lipoyl]-L-lysyl-[protein] + 3-methyl-2-oxobutanoate + H(+) = N(6)-[(R)-S(8)-2-methylpropanoyldihydrolipoyl]-L-lysyl-[protein] + CO2</text>
        <dbReference type="Rhea" id="RHEA:13457"/>
        <dbReference type="Rhea" id="RHEA-COMP:10474"/>
        <dbReference type="Rhea" id="RHEA-COMP:10497"/>
        <dbReference type="ChEBI" id="CHEBI:11851"/>
        <dbReference type="ChEBI" id="CHEBI:15378"/>
        <dbReference type="ChEBI" id="CHEBI:16526"/>
        <dbReference type="ChEBI" id="CHEBI:83099"/>
        <dbReference type="ChEBI" id="CHEBI:83142"/>
        <dbReference type="EC" id="1.2.4.4"/>
    </reaction>
    <physiologicalReaction direction="left-to-right" evidence="6">
        <dbReference type="Rhea" id="RHEA:13458"/>
    </physiologicalReaction>
</comment>
<dbReference type="CDD" id="cd07036">
    <property type="entry name" value="TPP_PYR_E1-PDHc-beta_like"/>
    <property type="match status" value="1"/>
</dbReference>
<dbReference type="OrthoDB" id="417877at2759"/>
<dbReference type="FunFam" id="3.50.50.60:FF:000153">
    <property type="entry name" value="Salicylate hydroxylase, putative"/>
    <property type="match status" value="1"/>
</dbReference>
<dbReference type="InterPro" id="IPR039535">
    <property type="entry name" value="ASST-like"/>
</dbReference>
<evidence type="ECO:0000256" key="1">
    <source>
        <dbReference type="ARBA" id="ARBA00001964"/>
    </source>
</evidence>
<dbReference type="InterPro" id="IPR029061">
    <property type="entry name" value="THDP-binding"/>
</dbReference>
<evidence type="ECO:0000256" key="3">
    <source>
        <dbReference type="ARBA" id="ARBA00022630"/>
    </source>
</evidence>
<dbReference type="GO" id="GO:0006091">
    <property type="term" value="P:generation of precursor metabolites and energy"/>
    <property type="evidence" value="ECO:0007669"/>
    <property type="project" value="UniProtKB-ARBA"/>
</dbReference>
<dbReference type="Pfam" id="PF14269">
    <property type="entry name" value="Arylsulfotran_2"/>
    <property type="match status" value="1"/>
</dbReference>
<dbReference type="EMBL" id="NIDN02000096">
    <property type="protein sequence ID" value="RLL96860.1"/>
    <property type="molecule type" value="Genomic_DNA"/>
</dbReference>
<dbReference type="InterPro" id="IPR036188">
    <property type="entry name" value="FAD/NAD-bd_sf"/>
</dbReference>
<dbReference type="PRINTS" id="PR00420">
    <property type="entry name" value="RNGMNOXGNASE"/>
</dbReference>
<dbReference type="GO" id="GO:0003863">
    <property type="term" value="F:branched-chain 2-oxo acid dehydrogenase activity"/>
    <property type="evidence" value="ECO:0007669"/>
    <property type="project" value="UniProtKB-EC"/>
</dbReference>
<keyword evidence="3" id="KW-0285">Flavoprotein</keyword>
<dbReference type="GO" id="GO:0007584">
    <property type="term" value="P:response to nutrient"/>
    <property type="evidence" value="ECO:0007669"/>
    <property type="project" value="TreeGrafter"/>
</dbReference>
<protein>
    <recommendedName>
        <fullName evidence="2">3-methyl-2-oxobutanoate dehydrogenase (2-methylpropanoyl-transferring)</fullName>
        <ecNumber evidence="2">1.2.4.4</ecNumber>
    </recommendedName>
</protein>
<evidence type="ECO:0000256" key="5">
    <source>
        <dbReference type="ARBA" id="ARBA00023002"/>
    </source>
</evidence>
<dbReference type="Pfam" id="PF01494">
    <property type="entry name" value="FAD_binding_3"/>
    <property type="match status" value="1"/>
</dbReference>